<dbReference type="Proteomes" id="UP001257627">
    <property type="component" value="Unassembled WGS sequence"/>
</dbReference>
<keyword evidence="3" id="KW-1185">Reference proteome</keyword>
<evidence type="ECO:0000256" key="1">
    <source>
        <dbReference type="SAM" id="SignalP"/>
    </source>
</evidence>
<gene>
    <name evidence="2" type="ORF">PU648_23295</name>
</gene>
<comment type="caution">
    <text evidence="2">The sequence shown here is derived from an EMBL/GenBank/DDBJ whole genome shotgun (WGS) entry which is preliminary data.</text>
</comment>
<protein>
    <recommendedName>
        <fullName evidence="4">DUF3558 domain-containing protein</fullName>
    </recommendedName>
</protein>
<organism evidence="2 3">
    <name type="scientific">Streptomyces mirabilis</name>
    <dbReference type="NCBI Taxonomy" id="68239"/>
    <lineage>
        <taxon>Bacteria</taxon>
        <taxon>Bacillati</taxon>
        <taxon>Actinomycetota</taxon>
        <taxon>Actinomycetes</taxon>
        <taxon>Kitasatosporales</taxon>
        <taxon>Streptomycetaceae</taxon>
        <taxon>Streptomyces</taxon>
    </lineage>
</organism>
<dbReference type="EMBL" id="JARAKF010000001">
    <property type="protein sequence ID" value="MDU8995230.1"/>
    <property type="molecule type" value="Genomic_DNA"/>
</dbReference>
<reference evidence="2 3" key="1">
    <citation type="submission" date="2023-02" db="EMBL/GenBank/DDBJ databases">
        <authorList>
            <person name="Maleckis M."/>
        </authorList>
    </citation>
    <scope>NUCLEOTIDE SEQUENCE [LARGE SCALE GENOMIC DNA]</scope>
    <source>
        <strain evidence="2 3">P8-A2</strain>
    </source>
</reference>
<evidence type="ECO:0000313" key="2">
    <source>
        <dbReference type="EMBL" id="MDU8995230.1"/>
    </source>
</evidence>
<dbReference type="RefSeq" id="WP_143608965.1">
    <property type="nucleotide sequence ID" value="NZ_JARAKF010000001.1"/>
</dbReference>
<feature type="chain" id="PRO_5046079321" description="DUF3558 domain-containing protein" evidence="1">
    <location>
        <begin position="29"/>
        <end position="177"/>
    </location>
</feature>
<name>A0ABU3UMS4_9ACTN</name>
<evidence type="ECO:0000313" key="3">
    <source>
        <dbReference type="Proteomes" id="UP001257627"/>
    </source>
</evidence>
<evidence type="ECO:0008006" key="4">
    <source>
        <dbReference type="Google" id="ProtNLM"/>
    </source>
</evidence>
<proteinExistence type="predicted"/>
<dbReference type="PROSITE" id="PS51257">
    <property type="entry name" value="PROKAR_LIPOPROTEIN"/>
    <property type="match status" value="1"/>
</dbReference>
<feature type="signal peptide" evidence="1">
    <location>
        <begin position="1"/>
        <end position="28"/>
    </location>
</feature>
<keyword evidence="1" id="KW-0732">Signal</keyword>
<accession>A0ABU3UMS4</accession>
<sequence length="177" mass="19209">MTKLRRKTAAVLCTAVLGAGAGCSSAHATVPAEFCKVSVEKDSLAPLIPNGSSIKQKYTAAEAQPGASCTLRVDGHQVLFVDIVRWDRAPDPVDWNKVGSPYKHAAQRPVSFPGYASIGSDHAIIQAKCNTHTAYMSFAVYFSGDRVEDTPLGYKKLLRFINDFVPRETDKFGCTKN</sequence>